<dbReference type="Proteomes" id="UP000287746">
    <property type="component" value="Unassembled WGS sequence"/>
</dbReference>
<organism evidence="2 3">
    <name type="scientific">Sphingomonas koreensis</name>
    <dbReference type="NCBI Taxonomy" id="93064"/>
    <lineage>
        <taxon>Bacteria</taxon>
        <taxon>Pseudomonadati</taxon>
        <taxon>Pseudomonadota</taxon>
        <taxon>Alphaproteobacteria</taxon>
        <taxon>Sphingomonadales</taxon>
        <taxon>Sphingomonadaceae</taxon>
        <taxon>Sphingomonas</taxon>
    </lineage>
</organism>
<accession>A0A430G2B5</accession>
<keyword evidence="1" id="KW-0732">Signal</keyword>
<reference evidence="2 3" key="1">
    <citation type="submission" date="2018-07" db="EMBL/GenBank/DDBJ databases">
        <title>Genomic and Epidemiologic Investigation of an Indolent Hospital Outbreak.</title>
        <authorList>
            <person name="Johnson R.C."/>
            <person name="Deming C."/>
            <person name="Conlan S."/>
            <person name="Zellmer C.J."/>
            <person name="Michelin A.V."/>
            <person name="Lee-Lin S."/>
            <person name="Thomas P.J."/>
            <person name="Park M."/>
            <person name="Weingarten R.A."/>
            <person name="Less J."/>
            <person name="Dekker J.P."/>
            <person name="Frank K.M."/>
            <person name="Musser K.A."/>
            <person name="Mcquiston J.R."/>
            <person name="Henderson D.K."/>
            <person name="Lau A.F."/>
            <person name="Palmore T.N."/>
            <person name="Segre J.A."/>
        </authorList>
    </citation>
    <scope>NUCLEOTIDE SEQUENCE [LARGE SCALE GENOMIC DNA]</scope>
    <source>
        <strain evidence="2 3">SK-CDC1_0717</strain>
    </source>
</reference>
<comment type="caution">
    <text evidence="2">The sequence shown here is derived from an EMBL/GenBank/DDBJ whole genome shotgun (WGS) entry which is preliminary data.</text>
</comment>
<dbReference type="AlphaFoldDB" id="A0A430G2B5"/>
<dbReference type="EMBL" id="QQYZ01000011">
    <property type="protein sequence ID" value="RSY83112.1"/>
    <property type="molecule type" value="Genomic_DNA"/>
</dbReference>
<proteinExistence type="predicted"/>
<protein>
    <recommendedName>
        <fullName evidence="4">UrcA family protein</fullName>
    </recommendedName>
</protein>
<sequence>MSMMLVTFALLVAQDPMAQPSARLLITTAAGATTTKDYSTVELCEAARERVTAYNRRRTTEELRRQRGDSIDHLEVKAVCLPI</sequence>
<feature type="chain" id="PRO_5018985838" description="UrcA family protein" evidence="1">
    <location>
        <begin position="19"/>
        <end position="83"/>
    </location>
</feature>
<evidence type="ECO:0008006" key="4">
    <source>
        <dbReference type="Google" id="ProtNLM"/>
    </source>
</evidence>
<feature type="signal peptide" evidence="1">
    <location>
        <begin position="1"/>
        <end position="18"/>
    </location>
</feature>
<evidence type="ECO:0000256" key="1">
    <source>
        <dbReference type="SAM" id="SignalP"/>
    </source>
</evidence>
<evidence type="ECO:0000313" key="3">
    <source>
        <dbReference type="Proteomes" id="UP000287746"/>
    </source>
</evidence>
<gene>
    <name evidence="2" type="ORF">DAH66_12650</name>
</gene>
<name>A0A430G2B5_9SPHN</name>
<evidence type="ECO:0000313" key="2">
    <source>
        <dbReference type="EMBL" id="RSY83112.1"/>
    </source>
</evidence>